<feature type="transmembrane region" description="Helical" evidence="8">
    <location>
        <begin position="184"/>
        <end position="212"/>
    </location>
</feature>
<dbReference type="EMBL" id="JAERRA010000001">
    <property type="protein sequence ID" value="MBL0718666.1"/>
    <property type="molecule type" value="Genomic_DNA"/>
</dbReference>
<comment type="subcellular location">
    <subcellularLocation>
        <location evidence="1">Cell membrane</location>
        <topology evidence="1">Multi-pass membrane protein</topology>
    </subcellularLocation>
</comment>
<dbReference type="RefSeq" id="WP_201823561.1">
    <property type="nucleotide sequence ID" value="NZ_JAERRA010000001.1"/>
</dbReference>
<keyword evidence="2" id="KW-1003">Cell membrane</keyword>
<evidence type="ECO:0000256" key="6">
    <source>
        <dbReference type="ARBA" id="ARBA00022989"/>
    </source>
</evidence>
<keyword evidence="10" id="KW-1185">Reference proteome</keyword>
<evidence type="ECO:0000256" key="3">
    <source>
        <dbReference type="ARBA" id="ARBA00022676"/>
    </source>
</evidence>
<evidence type="ECO:0000256" key="7">
    <source>
        <dbReference type="ARBA" id="ARBA00023136"/>
    </source>
</evidence>
<proteinExistence type="predicted"/>
<evidence type="ECO:0008006" key="11">
    <source>
        <dbReference type="Google" id="ProtNLM"/>
    </source>
</evidence>
<accession>A0A9X1BPQ2</accession>
<keyword evidence="7 8" id="KW-0472">Membrane</keyword>
<comment type="caution">
    <text evidence="9">The sequence shown here is derived from an EMBL/GenBank/DDBJ whole genome shotgun (WGS) entry which is preliminary data.</text>
</comment>
<dbReference type="AlphaFoldDB" id="A0A9X1BPQ2"/>
<keyword evidence="4" id="KW-0808">Transferase</keyword>
<dbReference type="GO" id="GO:0016763">
    <property type="term" value="F:pentosyltransferase activity"/>
    <property type="evidence" value="ECO:0007669"/>
    <property type="project" value="TreeGrafter"/>
</dbReference>
<gene>
    <name evidence="9" type="ORF">JI742_02080</name>
</gene>
<feature type="transmembrane region" description="Helical" evidence="8">
    <location>
        <begin position="224"/>
        <end position="246"/>
    </location>
</feature>
<feature type="transmembrane region" description="Helical" evidence="8">
    <location>
        <begin position="299"/>
        <end position="315"/>
    </location>
</feature>
<dbReference type="GO" id="GO:0009103">
    <property type="term" value="P:lipopolysaccharide biosynthetic process"/>
    <property type="evidence" value="ECO:0007669"/>
    <property type="project" value="UniProtKB-ARBA"/>
</dbReference>
<feature type="transmembrane region" description="Helical" evidence="8">
    <location>
        <begin position="266"/>
        <end position="287"/>
    </location>
</feature>
<feature type="transmembrane region" description="Helical" evidence="8">
    <location>
        <begin position="321"/>
        <end position="341"/>
    </location>
</feature>
<dbReference type="PANTHER" id="PTHR33908">
    <property type="entry name" value="MANNOSYLTRANSFERASE YKCB-RELATED"/>
    <property type="match status" value="1"/>
</dbReference>
<keyword evidence="3" id="KW-0328">Glycosyltransferase</keyword>
<keyword evidence="5 8" id="KW-0812">Transmembrane</keyword>
<dbReference type="PANTHER" id="PTHR33908:SF11">
    <property type="entry name" value="MEMBRANE PROTEIN"/>
    <property type="match status" value="1"/>
</dbReference>
<sequence length="543" mass="58925">MQAPSPWAPPRLLGALPAQLLGLAAAFALLLVLGWDNDGLWFDPDSARHALSGLYVADLLREGLGDPLGFTLGYFQRYPAITPGAYPPLFYLLEGLGFLLLPAGPGWPRALVLGFVLMLAAYTLAWARRWIAPAAGWAAVLLLLLQGTQVQATAVLLNLPALALGWGALYHLRRRQEGGGRGQVLAFLGLAAASLLTHYAAVLLLPVALALALGGRDRRIGRTVLPMLLAGGLLLLGIHALLPGWLPRFLPSADSLAQALPQTYDALRRLVGLPMLLVAVLGLLLAARDPRWRSEAGRLALLLAVTVVVMLPLPARDLRYMLMVLPLLSLAAVLGPLAWAAAPQRSRLARGLAVLALPAAVLLTQGVQPFNLTRVAGFERVTAHLAQVGPEDTVLYAGGYRSTMTFYLRVGDPGWQRRLIAGEHFLNRTTAVRGFLRITEPVADDAEGLLQYLRSHCGCRWIAVEVRDEGDLTPAERLLRSVLLKPPFEPVARFPIDSPFSPRVDLYRNTEPIVPAAPQPLRFPFFTDRSFPAVPPIRHRDPP</sequence>
<name>A0A9X1BPQ2_9BURK</name>
<dbReference type="InterPro" id="IPR050297">
    <property type="entry name" value="LipidA_mod_glycosyltrf_83"/>
</dbReference>
<organism evidence="9 10">
    <name type="scientific">Aquariibacter lacus</name>
    <dbReference type="NCBI Taxonomy" id="2801332"/>
    <lineage>
        <taxon>Bacteria</taxon>
        <taxon>Pseudomonadati</taxon>
        <taxon>Pseudomonadota</taxon>
        <taxon>Betaproteobacteria</taxon>
        <taxon>Burkholderiales</taxon>
        <taxon>Sphaerotilaceae</taxon>
        <taxon>Aquariibacter</taxon>
    </lineage>
</organism>
<dbReference type="Proteomes" id="UP000643207">
    <property type="component" value="Unassembled WGS sequence"/>
</dbReference>
<evidence type="ECO:0000256" key="8">
    <source>
        <dbReference type="SAM" id="Phobius"/>
    </source>
</evidence>
<evidence type="ECO:0000256" key="4">
    <source>
        <dbReference type="ARBA" id="ARBA00022679"/>
    </source>
</evidence>
<evidence type="ECO:0000256" key="5">
    <source>
        <dbReference type="ARBA" id="ARBA00022692"/>
    </source>
</evidence>
<evidence type="ECO:0000313" key="9">
    <source>
        <dbReference type="EMBL" id="MBL0718666.1"/>
    </source>
</evidence>
<keyword evidence="6 8" id="KW-1133">Transmembrane helix</keyword>
<feature type="transmembrane region" description="Helical" evidence="8">
    <location>
        <begin position="106"/>
        <end position="127"/>
    </location>
</feature>
<protein>
    <recommendedName>
        <fullName evidence="11">Glycosyltransferase RgtA/B/C/D-like domain-containing protein</fullName>
    </recommendedName>
</protein>
<evidence type="ECO:0000313" key="10">
    <source>
        <dbReference type="Proteomes" id="UP000643207"/>
    </source>
</evidence>
<reference evidence="9 10" key="1">
    <citation type="submission" date="2021-01" db="EMBL/GenBank/DDBJ databases">
        <title>Piscinibacter sp. Jin2 Genome sequencing and assembly.</title>
        <authorList>
            <person name="Kim I."/>
        </authorList>
    </citation>
    <scope>NUCLEOTIDE SEQUENCE [LARGE SCALE GENOMIC DNA]</scope>
    <source>
        <strain evidence="9 10">Jin2</strain>
    </source>
</reference>
<feature type="transmembrane region" description="Helical" evidence="8">
    <location>
        <begin position="139"/>
        <end position="164"/>
    </location>
</feature>
<dbReference type="GO" id="GO:0005886">
    <property type="term" value="C:plasma membrane"/>
    <property type="evidence" value="ECO:0007669"/>
    <property type="project" value="UniProtKB-SubCell"/>
</dbReference>
<evidence type="ECO:0000256" key="1">
    <source>
        <dbReference type="ARBA" id="ARBA00004651"/>
    </source>
</evidence>
<evidence type="ECO:0000256" key="2">
    <source>
        <dbReference type="ARBA" id="ARBA00022475"/>
    </source>
</evidence>
<feature type="transmembrane region" description="Helical" evidence="8">
    <location>
        <begin position="12"/>
        <end position="35"/>
    </location>
</feature>